<organism evidence="7 8">
    <name type="scientific">Aureibacter tunicatorum</name>
    <dbReference type="NCBI Taxonomy" id="866807"/>
    <lineage>
        <taxon>Bacteria</taxon>
        <taxon>Pseudomonadati</taxon>
        <taxon>Bacteroidota</taxon>
        <taxon>Cytophagia</taxon>
        <taxon>Cytophagales</taxon>
        <taxon>Persicobacteraceae</taxon>
        <taxon>Aureibacter</taxon>
    </lineage>
</organism>
<dbReference type="InterPro" id="IPR005899">
    <property type="entry name" value="Na_pump_deCOase"/>
</dbReference>
<dbReference type="Pfam" id="PF04277">
    <property type="entry name" value="OAD_gamma"/>
    <property type="match status" value="1"/>
</dbReference>
<protein>
    <submittedName>
        <fullName evidence="7">Na+-transporting methylmalonyl-CoA/oxaloacetate decarboxylase gamma subunit</fullName>
    </submittedName>
</protein>
<evidence type="ECO:0000313" key="8">
    <source>
        <dbReference type="Proteomes" id="UP001185092"/>
    </source>
</evidence>
<dbReference type="GO" id="GO:0036376">
    <property type="term" value="P:sodium ion export across plasma membrane"/>
    <property type="evidence" value="ECO:0007669"/>
    <property type="project" value="InterPro"/>
</dbReference>
<dbReference type="AlphaFoldDB" id="A0AAE3XND2"/>
<evidence type="ECO:0000256" key="6">
    <source>
        <dbReference type="SAM" id="Phobius"/>
    </source>
</evidence>
<dbReference type="EMBL" id="JAVDQD010000002">
    <property type="protein sequence ID" value="MDR6238921.1"/>
    <property type="molecule type" value="Genomic_DNA"/>
</dbReference>
<evidence type="ECO:0000313" key="7">
    <source>
        <dbReference type="EMBL" id="MDR6238921.1"/>
    </source>
</evidence>
<evidence type="ECO:0000256" key="4">
    <source>
        <dbReference type="ARBA" id="ARBA00022989"/>
    </source>
</evidence>
<evidence type="ECO:0000256" key="1">
    <source>
        <dbReference type="ARBA" id="ARBA00004236"/>
    </source>
</evidence>
<dbReference type="GO" id="GO:0015081">
    <property type="term" value="F:sodium ion transmembrane transporter activity"/>
    <property type="evidence" value="ECO:0007669"/>
    <property type="project" value="InterPro"/>
</dbReference>
<proteinExistence type="predicted"/>
<reference evidence="7" key="1">
    <citation type="submission" date="2023-07" db="EMBL/GenBank/DDBJ databases">
        <title>Genomic Encyclopedia of Type Strains, Phase IV (KMG-IV): sequencing the most valuable type-strain genomes for metagenomic binning, comparative biology and taxonomic classification.</title>
        <authorList>
            <person name="Goeker M."/>
        </authorList>
    </citation>
    <scope>NUCLEOTIDE SEQUENCE</scope>
    <source>
        <strain evidence="7">DSM 26174</strain>
    </source>
</reference>
<keyword evidence="2" id="KW-1003">Cell membrane</keyword>
<dbReference type="RefSeq" id="WP_309938428.1">
    <property type="nucleotide sequence ID" value="NZ_AP025305.1"/>
</dbReference>
<keyword evidence="8" id="KW-1185">Reference proteome</keyword>
<comment type="subcellular location">
    <subcellularLocation>
        <location evidence="1">Cell membrane</location>
    </subcellularLocation>
</comment>
<feature type="transmembrane region" description="Helical" evidence="6">
    <location>
        <begin position="12"/>
        <end position="35"/>
    </location>
</feature>
<keyword evidence="3 6" id="KW-0812">Transmembrane</keyword>
<evidence type="ECO:0000256" key="3">
    <source>
        <dbReference type="ARBA" id="ARBA00022692"/>
    </source>
</evidence>
<name>A0AAE3XND2_9BACT</name>
<evidence type="ECO:0000256" key="2">
    <source>
        <dbReference type="ARBA" id="ARBA00022475"/>
    </source>
</evidence>
<keyword evidence="5 6" id="KW-0472">Membrane</keyword>
<gene>
    <name evidence="7" type="ORF">HNQ88_001958</name>
</gene>
<accession>A0AAE3XND2</accession>
<keyword evidence="4 6" id="KW-1133">Transmembrane helix</keyword>
<sequence length="117" mass="13248">MDQSLAIQEGLAISLTGILVVFMALTSLALFFHFVMPFMMTLPDRLKEAKTQKEKETLMKRINTEPLPGEENAAIAAAIQMYMNELHDDESTTLTINKQPKAYSPWSSKIYSTHQVR</sequence>
<dbReference type="GO" id="GO:0005886">
    <property type="term" value="C:plasma membrane"/>
    <property type="evidence" value="ECO:0007669"/>
    <property type="project" value="UniProtKB-SubCell"/>
</dbReference>
<comment type="caution">
    <text evidence="7">The sequence shown here is derived from an EMBL/GenBank/DDBJ whole genome shotgun (WGS) entry which is preliminary data.</text>
</comment>
<dbReference type="Proteomes" id="UP001185092">
    <property type="component" value="Unassembled WGS sequence"/>
</dbReference>
<evidence type="ECO:0000256" key="5">
    <source>
        <dbReference type="ARBA" id="ARBA00023136"/>
    </source>
</evidence>